<comment type="caution">
    <text evidence="1">The sequence shown here is derived from an EMBL/GenBank/DDBJ whole genome shotgun (WGS) entry which is preliminary data.</text>
</comment>
<sequence>MADIRTSQTDDSIFESREDAWEAAQPGFKKYHMLYTTSRMNVRMHWDSPSAPAIYYLETRVSLKSPQLLLRRGGEKTGPIVSFGRLQNTSRHALLGKGDCQKQPEEQLVWEELRREKNMFRRSDYQFGTSEGSRTGGRAEFFWRKDREKVLKTVYDCVDEDGRVVARMLSGGAFNWKRAGEIDIRDGLDQGLEEFLLTSALTIWTIEAFAYQSLFQGFN</sequence>
<dbReference type="EMBL" id="QJNS01000113">
    <property type="protein sequence ID" value="RYO86588.1"/>
    <property type="molecule type" value="Genomic_DNA"/>
</dbReference>
<reference evidence="1 2" key="1">
    <citation type="submission" date="2018-06" db="EMBL/GenBank/DDBJ databases">
        <title>Complete Genomes of Monosporascus.</title>
        <authorList>
            <person name="Robinson A.J."/>
            <person name="Natvig D.O."/>
        </authorList>
    </citation>
    <scope>NUCLEOTIDE SEQUENCE [LARGE SCALE GENOMIC DNA]</scope>
    <source>
        <strain evidence="1 2">CBS 609.92</strain>
    </source>
</reference>
<evidence type="ECO:0000313" key="2">
    <source>
        <dbReference type="Proteomes" id="UP000294003"/>
    </source>
</evidence>
<gene>
    <name evidence="1" type="ORF">DL762_004675</name>
</gene>
<organism evidence="1 2">
    <name type="scientific">Monosporascus cannonballus</name>
    <dbReference type="NCBI Taxonomy" id="155416"/>
    <lineage>
        <taxon>Eukaryota</taxon>
        <taxon>Fungi</taxon>
        <taxon>Dikarya</taxon>
        <taxon>Ascomycota</taxon>
        <taxon>Pezizomycotina</taxon>
        <taxon>Sordariomycetes</taxon>
        <taxon>Xylariomycetidae</taxon>
        <taxon>Xylariales</taxon>
        <taxon>Xylariales incertae sedis</taxon>
        <taxon>Monosporascus</taxon>
    </lineage>
</organism>
<dbReference type="Proteomes" id="UP000294003">
    <property type="component" value="Unassembled WGS sequence"/>
</dbReference>
<protein>
    <submittedName>
        <fullName evidence="1">Uncharacterized protein</fullName>
    </submittedName>
</protein>
<evidence type="ECO:0000313" key="1">
    <source>
        <dbReference type="EMBL" id="RYO86588.1"/>
    </source>
</evidence>
<name>A0ABY0H7L7_9PEZI</name>
<proteinExistence type="predicted"/>
<keyword evidence="2" id="KW-1185">Reference proteome</keyword>
<accession>A0ABY0H7L7</accession>